<reference evidence="4" key="1">
    <citation type="journal article" date="2015" name="Insect Biochem. Mol. Biol.">
        <title>An insight into the sialome of the horse fly, Tabanus bromius.</title>
        <authorList>
            <person name="Ribeiro J.M."/>
            <person name="Kazimirova M."/>
            <person name="Takac P."/>
            <person name="Andersen J.F."/>
            <person name="Francischetti I.M."/>
        </authorList>
    </citation>
    <scope>NUCLEOTIDE SEQUENCE</scope>
</reference>
<protein>
    <recommendedName>
        <fullName evidence="3">ZAD domain-containing protein</fullName>
    </recommendedName>
</protein>
<evidence type="ECO:0000313" key="4">
    <source>
        <dbReference type="EMBL" id="JAI15802.1"/>
    </source>
</evidence>
<dbReference type="InterPro" id="IPR012934">
    <property type="entry name" value="Znf_AD"/>
</dbReference>
<keyword evidence="1" id="KW-0862">Zinc</keyword>
<feature type="compositionally biased region" description="Low complexity" evidence="2">
    <location>
        <begin position="98"/>
        <end position="112"/>
    </location>
</feature>
<keyword evidence="1" id="KW-0863">Zinc-finger</keyword>
<feature type="binding site" evidence="1">
    <location>
        <position position="17"/>
    </location>
    <ligand>
        <name>Zn(2+)</name>
        <dbReference type="ChEBI" id="CHEBI:29105"/>
    </ligand>
</feature>
<dbReference type="PANTHER" id="PTHR39942">
    <property type="entry name" value="BCDNA.LD26519-RELATED"/>
    <property type="match status" value="1"/>
</dbReference>
<evidence type="ECO:0000256" key="2">
    <source>
        <dbReference type="SAM" id="MobiDB-lite"/>
    </source>
</evidence>
<feature type="binding site" evidence="1">
    <location>
        <position position="14"/>
    </location>
    <ligand>
        <name>Zn(2+)</name>
        <dbReference type="ChEBI" id="CHEBI:29105"/>
    </ligand>
</feature>
<sequence length="152" mass="17215">MGSIDKACISGFLCRLCSEMHRTVIHIYGDQGQKHRLVEKINGYLPVTIKPTDPLPKTICEACLKRVEEHYELLVRITQYRQNKCFEKRELRPRPCKSSSNESVGGCSSQSSQRMTRNSRRNCTATTSSSTTNSRESKLVATNNNDQSDDDL</sequence>
<feature type="binding site" evidence="1">
    <location>
        <position position="63"/>
    </location>
    <ligand>
        <name>Zn(2+)</name>
        <dbReference type="ChEBI" id="CHEBI:29105"/>
    </ligand>
</feature>
<dbReference type="Pfam" id="PF07776">
    <property type="entry name" value="zf-AD"/>
    <property type="match status" value="1"/>
</dbReference>
<dbReference type="Gene3D" id="3.40.1800.20">
    <property type="match status" value="1"/>
</dbReference>
<feature type="binding site" evidence="1">
    <location>
        <position position="60"/>
    </location>
    <ligand>
        <name>Zn(2+)</name>
        <dbReference type="ChEBI" id="CHEBI:29105"/>
    </ligand>
</feature>
<feature type="domain" description="ZAD" evidence="3">
    <location>
        <begin position="12"/>
        <end position="87"/>
    </location>
</feature>
<dbReference type="SMART" id="SM00868">
    <property type="entry name" value="zf-AD"/>
    <property type="match status" value="1"/>
</dbReference>
<name>A0A0K8TN54_TABBR</name>
<keyword evidence="1" id="KW-0479">Metal-binding</keyword>
<organism evidence="4">
    <name type="scientific">Tabanus bromius</name>
    <name type="common">Band-eyed brown horse fly</name>
    <dbReference type="NCBI Taxonomy" id="304241"/>
    <lineage>
        <taxon>Eukaryota</taxon>
        <taxon>Metazoa</taxon>
        <taxon>Ecdysozoa</taxon>
        <taxon>Arthropoda</taxon>
        <taxon>Hexapoda</taxon>
        <taxon>Insecta</taxon>
        <taxon>Pterygota</taxon>
        <taxon>Neoptera</taxon>
        <taxon>Endopterygota</taxon>
        <taxon>Diptera</taxon>
        <taxon>Brachycera</taxon>
        <taxon>Tabanomorpha</taxon>
        <taxon>Tabanoidea</taxon>
        <taxon>Tabanidae</taxon>
        <taxon>Tabanus</taxon>
    </lineage>
</organism>
<dbReference type="GO" id="GO:0005634">
    <property type="term" value="C:nucleus"/>
    <property type="evidence" value="ECO:0007669"/>
    <property type="project" value="InterPro"/>
</dbReference>
<dbReference type="AlphaFoldDB" id="A0A0K8TN54"/>
<dbReference type="EMBL" id="GDAI01001801">
    <property type="protein sequence ID" value="JAI15802.1"/>
    <property type="molecule type" value="mRNA"/>
</dbReference>
<dbReference type="GO" id="GO:0008270">
    <property type="term" value="F:zinc ion binding"/>
    <property type="evidence" value="ECO:0007669"/>
    <property type="project" value="UniProtKB-UniRule"/>
</dbReference>
<accession>A0A0K8TN54</accession>
<feature type="region of interest" description="Disordered" evidence="2">
    <location>
        <begin position="90"/>
        <end position="152"/>
    </location>
</feature>
<proteinExistence type="evidence at transcript level"/>
<dbReference type="PROSITE" id="PS51915">
    <property type="entry name" value="ZAD"/>
    <property type="match status" value="1"/>
</dbReference>
<evidence type="ECO:0000259" key="3">
    <source>
        <dbReference type="PROSITE" id="PS51915"/>
    </source>
</evidence>
<dbReference type="PANTHER" id="PTHR39942:SF1">
    <property type="entry name" value="BCDNA.LD26519-RELATED"/>
    <property type="match status" value="1"/>
</dbReference>
<dbReference type="SUPFAM" id="SSF57716">
    <property type="entry name" value="Glucocorticoid receptor-like (DNA-binding domain)"/>
    <property type="match status" value="1"/>
</dbReference>
<feature type="compositionally biased region" description="Low complexity" evidence="2">
    <location>
        <begin position="121"/>
        <end position="134"/>
    </location>
</feature>
<evidence type="ECO:0000256" key="1">
    <source>
        <dbReference type="PROSITE-ProRule" id="PRU01263"/>
    </source>
</evidence>